<dbReference type="Proteomes" id="UP000515377">
    <property type="component" value="Chromosome"/>
</dbReference>
<comment type="similarity">
    <text evidence="1">Belongs to the universal stress protein A family.</text>
</comment>
<dbReference type="PANTHER" id="PTHR46268">
    <property type="entry name" value="STRESS RESPONSE PROTEIN NHAX"/>
    <property type="match status" value="1"/>
</dbReference>
<evidence type="ECO:0000313" key="2">
    <source>
        <dbReference type="EMBL" id="QNG43500.1"/>
    </source>
</evidence>
<evidence type="ECO:0000256" key="1">
    <source>
        <dbReference type="ARBA" id="ARBA00008791"/>
    </source>
</evidence>
<sequence length="269" mass="28764">MKILAVLTDAGSVRPCLDAAVMAGRFDSHVQIEALHVVVDPDHLIAASEEVQFQRLREASEGTARDKARAVEAEFLRSNAAADDRMSPITWEAPVGAEEELILQSARDADLIVLLQGHDMDSGDARHAAIRATKKPLLLVPASWTPQSDRFAHIAVALSDTPIAADAIDAALPWLQDAAHVTALRIGTPEDEAVALADRIRTAGVDVDMHIVAPEGDDRGAQIVHEARAIGADLLVAGAYRHGPLVEWLLGGTTRHMLAAAELPLFLAH</sequence>
<accession>A0A9X7UBS0</accession>
<dbReference type="EMBL" id="CP060122">
    <property type="protein sequence ID" value="QNG43500.1"/>
    <property type="molecule type" value="Genomic_DNA"/>
</dbReference>
<evidence type="ECO:0000313" key="3">
    <source>
        <dbReference type="Proteomes" id="UP000515377"/>
    </source>
</evidence>
<name>A0A9X7UBS0_SPHYA</name>
<dbReference type="AlphaFoldDB" id="A0A9X7UBS0"/>
<dbReference type="SUPFAM" id="SSF52402">
    <property type="entry name" value="Adenine nucleotide alpha hydrolases-like"/>
    <property type="match status" value="2"/>
</dbReference>
<gene>
    <name evidence="2" type="ORF">H3V42_16120</name>
</gene>
<dbReference type="CDD" id="cd00293">
    <property type="entry name" value="USP-like"/>
    <property type="match status" value="1"/>
</dbReference>
<proteinExistence type="inferred from homology"/>
<protein>
    <submittedName>
        <fullName evidence="2">Universal stress protein</fullName>
    </submittedName>
</protein>
<dbReference type="PANTHER" id="PTHR46268:SF15">
    <property type="entry name" value="UNIVERSAL STRESS PROTEIN HP_0031"/>
    <property type="match status" value="1"/>
</dbReference>
<dbReference type="Gene3D" id="3.40.50.12370">
    <property type="match status" value="1"/>
</dbReference>
<reference evidence="2 3" key="1">
    <citation type="submission" date="2020-07" db="EMBL/GenBank/DDBJ databases">
        <title>Whole genome sequence of Sphingobium yanoikuyae A3.</title>
        <authorList>
            <person name="Han S.-S."/>
        </authorList>
    </citation>
    <scope>NUCLEOTIDE SEQUENCE [LARGE SCALE GENOMIC DNA]</scope>
    <source>
        <strain evidence="2 3">A3</strain>
    </source>
</reference>
<organism evidence="2 3">
    <name type="scientific">Sphingobium yanoikuyae</name>
    <name type="common">Sphingomonas yanoikuyae</name>
    <dbReference type="NCBI Taxonomy" id="13690"/>
    <lineage>
        <taxon>Bacteria</taxon>
        <taxon>Pseudomonadati</taxon>
        <taxon>Pseudomonadota</taxon>
        <taxon>Alphaproteobacteria</taxon>
        <taxon>Sphingomonadales</taxon>
        <taxon>Sphingomonadaceae</taxon>
        <taxon>Sphingobium</taxon>
    </lineage>
</organism>